<keyword evidence="2" id="KW-1185">Reference proteome</keyword>
<reference evidence="1 2" key="1">
    <citation type="journal article" date="2024" name="G3 (Bethesda)">
        <title>Genome assembly of Hibiscus sabdariffa L. provides insights into metabolisms of medicinal natural products.</title>
        <authorList>
            <person name="Kim T."/>
        </authorList>
    </citation>
    <scope>NUCLEOTIDE SEQUENCE [LARGE SCALE GENOMIC DNA]</scope>
    <source>
        <strain evidence="1">TK-2024</strain>
        <tissue evidence="1">Old leaves</tissue>
    </source>
</reference>
<dbReference type="Proteomes" id="UP001396334">
    <property type="component" value="Unassembled WGS sequence"/>
</dbReference>
<dbReference type="EMBL" id="JBBPBN010000028">
    <property type="protein sequence ID" value="KAK9006832.1"/>
    <property type="molecule type" value="Genomic_DNA"/>
</dbReference>
<accession>A0ABR2R2D9</accession>
<evidence type="ECO:0000313" key="2">
    <source>
        <dbReference type="Proteomes" id="UP001396334"/>
    </source>
</evidence>
<sequence>MIGEDGQSSAARSTKVASYRAYAKNTHGRSIHSSFLMVQFLSNPILVRLQECSETKIETYCLLIPSE</sequence>
<evidence type="ECO:0000313" key="1">
    <source>
        <dbReference type="EMBL" id="KAK9006832.1"/>
    </source>
</evidence>
<protein>
    <submittedName>
        <fullName evidence="1">Uncharacterized protein</fullName>
    </submittedName>
</protein>
<name>A0ABR2R2D9_9ROSI</name>
<comment type="caution">
    <text evidence="1">The sequence shown here is derived from an EMBL/GenBank/DDBJ whole genome shotgun (WGS) entry which is preliminary data.</text>
</comment>
<gene>
    <name evidence="1" type="ORF">V6N11_019163</name>
</gene>
<organism evidence="1 2">
    <name type="scientific">Hibiscus sabdariffa</name>
    <name type="common">roselle</name>
    <dbReference type="NCBI Taxonomy" id="183260"/>
    <lineage>
        <taxon>Eukaryota</taxon>
        <taxon>Viridiplantae</taxon>
        <taxon>Streptophyta</taxon>
        <taxon>Embryophyta</taxon>
        <taxon>Tracheophyta</taxon>
        <taxon>Spermatophyta</taxon>
        <taxon>Magnoliopsida</taxon>
        <taxon>eudicotyledons</taxon>
        <taxon>Gunneridae</taxon>
        <taxon>Pentapetalae</taxon>
        <taxon>rosids</taxon>
        <taxon>malvids</taxon>
        <taxon>Malvales</taxon>
        <taxon>Malvaceae</taxon>
        <taxon>Malvoideae</taxon>
        <taxon>Hibiscus</taxon>
    </lineage>
</organism>
<proteinExistence type="predicted"/>